<evidence type="ECO:0000313" key="3">
    <source>
        <dbReference type="Proteomes" id="UP001198571"/>
    </source>
</evidence>
<reference evidence="2 3" key="1">
    <citation type="submission" date="2020-07" db="EMBL/GenBank/DDBJ databases">
        <title>Pseudogemmobacter sp. nov., isolated from poultry manure in Taiwan.</title>
        <authorList>
            <person name="Lin S.-Y."/>
            <person name="Tang Y.-S."/>
            <person name="Young C.-C."/>
        </authorList>
    </citation>
    <scope>NUCLEOTIDE SEQUENCE [LARGE SCALE GENOMIC DNA]</scope>
    <source>
        <strain evidence="2 3">CC-YST710</strain>
    </source>
</reference>
<dbReference type="EMBL" id="JACDXX010000017">
    <property type="protein sequence ID" value="MCB5411492.1"/>
    <property type="molecule type" value="Genomic_DNA"/>
</dbReference>
<evidence type="ECO:0000256" key="1">
    <source>
        <dbReference type="SAM" id="Coils"/>
    </source>
</evidence>
<evidence type="ECO:0000313" key="2">
    <source>
        <dbReference type="EMBL" id="MCB5411492.1"/>
    </source>
</evidence>
<protein>
    <submittedName>
        <fullName evidence="2">Uncharacterized protein</fullName>
    </submittedName>
</protein>
<comment type="caution">
    <text evidence="2">The sequence shown here is derived from an EMBL/GenBank/DDBJ whole genome shotgun (WGS) entry which is preliminary data.</text>
</comment>
<sequence>MTLLSSGESRKVNESLRLDADFEGAGGLVAQTPDTAEPASDHIGDGNKMGGPGGLISRAAAANAAYVVCAETRHVSLGLKASDAIRALPAAAQGEPVAWRARLSETENWYLFDKPVFWWEVQPLYAHPCDASLRAEVEQMRDYVRNTKRLYSGELGKRLAAEARIAELEAERDFWRGAVASANAERDAAQSAAKEAEQIPSLLAVIDRLEAERPALIAAAYEDAARIAGERCAACGAREISGLVKEHILRATPAALEQAKAGAVTDAAQGEPVARKYEARACKSMPAECCDYGVISLDTGMEICRVWTENDVRLISDLLNAHPSDASLRAEVERLRKTVKNLNAAWESCIVEREAAEARIAELEARNHALMLPQPVSPEVQAVADAVASWINSRDGDDTVEQIAVASIEAFKRAHSAELEAERPALIEAAPDWTEAARHMLETFDAWFSGDARDQSEAAHRLILAGSFAAQAFEDLSASGATADGAPVGMMRTFLLALIDPALPELDPLRACNRTPADAILQPAQAGEG</sequence>
<proteinExistence type="predicted"/>
<dbReference type="Proteomes" id="UP001198571">
    <property type="component" value="Unassembled WGS sequence"/>
</dbReference>
<keyword evidence="1" id="KW-0175">Coiled coil</keyword>
<accession>A0ABS8CQ35</accession>
<keyword evidence="3" id="KW-1185">Reference proteome</keyword>
<gene>
    <name evidence="2" type="ORF">H0485_15990</name>
</gene>
<feature type="coiled-coil region" evidence="1">
    <location>
        <begin position="165"/>
        <end position="199"/>
    </location>
</feature>
<organism evidence="2 3">
    <name type="scientific">Pseudogemmobacter faecipullorum</name>
    <dbReference type="NCBI Taxonomy" id="2755041"/>
    <lineage>
        <taxon>Bacteria</taxon>
        <taxon>Pseudomonadati</taxon>
        <taxon>Pseudomonadota</taxon>
        <taxon>Alphaproteobacteria</taxon>
        <taxon>Rhodobacterales</taxon>
        <taxon>Paracoccaceae</taxon>
        <taxon>Pseudogemmobacter</taxon>
    </lineage>
</organism>
<name>A0ABS8CQ35_9RHOB</name>
<dbReference type="RefSeq" id="WP_226936964.1">
    <property type="nucleotide sequence ID" value="NZ_JACDXX010000017.1"/>
</dbReference>